<accession>A0A975PY04</accession>
<evidence type="ECO:0000256" key="2">
    <source>
        <dbReference type="ARBA" id="ARBA00012438"/>
    </source>
</evidence>
<dbReference type="CDD" id="cd00075">
    <property type="entry name" value="HATPase"/>
    <property type="match status" value="1"/>
</dbReference>
<keyword evidence="8" id="KW-0902">Two-component regulatory system</keyword>
<feature type="region of interest" description="Disordered" evidence="9">
    <location>
        <begin position="477"/>
        <end position="508"/>
    </location>
</feature>
<keyword evidence="7" id="KW-0067">ATP-binding</keyword>
<dbReference type="PRINTS" id="PR00344">
    <property type="entry name" value="BCTRLSENSOR"/>
</dbReference>
<dbReference type="GO" id="GO:0005524">
    <property type="term" value="F:ATP binding"/>
    <property type="evidence" value="ECO:0007669"/>
    <property type="project" value="UniProtKB-KW"/>
</dbReference>
<feature type="transmembrane region" description="Helical" evidence="10">
    <location>
        <begin position="175"/>
        <end position="195"/>
    </location>
</feature>
<keyword evidence="3" id="KW-0597">Phosphoprotein</keyword>
<dbReference type="SUPFAM" id="SSF55874">
    <property type="entry name" value="ATPase domain of HSP90 chaperone/DNA topoisomerase II/histidine kinase"/>
    <property type="match status" value="1"/>
</dbReference>
<dbReference type="EC" id="2.7.13.3" evidence="2"/>
<evidence type="ECO:0000256" key="10">
    <source>
        <dbReference type="SAM" id="Phobius"/>
    </source>
</evidence>
<feature type="transmembrane region" description="Helical" evidence="10">
    <location>
        <begin position="634"/>
        <end position="653"/>
    </location>
</feature>
<dbReference type="PROSITE" id="PS50109">
    <property type="entry name" value="HIS_KIN"/>
    <property type="match status" value="1"/>
</dbReference>
<dbReference type="InterPro" id="IPR005467">
    <property type="entry name" value="His_kinase_dom"/>
</dbReference>
<dbReference type="GO" id="GO:0000160">
    <property type="term" value="P:phosphorelay signal transduction system"/>
    <property type="evidence" value="ECO:0007669"/>
    <property type="project" value="UniProtKB-KW"/>
</dbReference>
<proteinExistence type="predicted"/>
<protein>
    <recommendedName>
        <fullName evidence="2">histidine kinase</fullName>
        <ecNumber evidence="2">2.7.13.3</ecNumber>
    </recommendedName>
</protein>
<feature type="transmembrane region" description="Helical" evidence="10">
    <location>
        <begin position="544"/>
        <end position="565"/>
    </location>
</feature>
<keyword evidence="5" id="KW-0547">Nucleotide-binding</keyword>
<dbReference type="PANTHER" id="PTHR43065">
    <property type="entry name" value="SENSOR HISTIDINE KINASE"/>
    <property type="match status" value="1"/>
</dbReference>
<dbReference type="InterPro" id="IPR036890">
    <property type="entry name" value="HATPase_C_sf"/>
</dbReference>
<dbReference type="PANTHER" id="PTHR43065:SF10">
    <property type="entry name" value="PEROXIDE STRESS-ACTIVATED HISTIDINE KINASE MAK3"/>
    <property type="match status" value="1"/>
</dbReference>
<dbReference type="EMBL" id="CP046600">
    <property type="protein sequence ID" value="QUR68740.1"/>
    <property type="molecule type" value="Genomic_DNA"/>
</dbReference>
<gene>
    <name evidence="12" type="ORF">F6B93_18155</name>
</gene>
<dbReference type="Pfam" id="PF02518">
    <property type="entry name" value="HATPase_c"/>
    <property type="match status" value="1"/>
</dbReference>
<dbReference type="GO" id="GO:0004673">
    <property type="term" value="F:protein histidine kinase activity"/>
    <property type="evidence" value="ECO:0007669"/>
    <property type="project" value="UniProtKB-EC"/>
</dbReference>
<keyword evidence="4" id="KW-0808">Transferase</keyword>
<dbReference type="InterPro" id="IPR003594">
    <property type="entry name" value="HATPase_dom"/>
</dbReference>
<evidence type="ECO:0000256" key="3">
    <source>
        <dbReference type="ARBA" id="ARBA00022553"/>
    </source>
</evidence>
<evidence type="ECO:0000256" key="6">
    <source>
        <dbReference type="ARBA" id="ARBA00022777"/>
    </source>
</evidence>
<keyword evidence="10" id="KW-0812">Transmembrane</keyword>
<sequence>MPVMKETARSGYPGQLTFDYLDPRMDRRLRGLLAEVAAASRLRRIAGVFILFGGFMFGAFTNEIGVHNGFAFAALVAFSVLVATWLWARRSWKTRYPIAAHICIGLEITTLWVLFIIFIGYQHQTTVLYAFFIAAGAWLLLGKRAAIIWGLVATAVYSLRYISPDAASHTFGPRLSSIVAATIVGSAGIAALWAIDRQYRAAAELAVVLSFEQNAAVRLDFQYRLAETGRRTAALGHEIRPMLEELADIATDACRFVGRLARRENAGAPREFVDDLEIGWETIRRHSVRASSVAQTMTRSEIDRHGPSADELVDIGSLIQEQALVLSAVFTVEGSAHVPIATDVDELTSTLVAGRYGALAEMLQNLITNAVDSIGEKTRRTSGEFQGCVQITGRLLASEVEIQVIDNGLGLDPSKIEAYFEPFYTTKPPTSGRAGLGLLTARATLVELGGELTLEPEPHQGGAVATATLPIAVSAAEQSNRPHAEAPPAAPVETPSVQPSESSEVSETDAELVRYRTNRYRVATVLTILTLTIVGFGFADGQEIWIAILATQIVVSIGSWAWFEGNPGARFGVASRIVSYSVGLGAIVLAVTRGTVDFPLISALRNDYPPIGMLVIAFAVGYGFAGLRLSLEVAVPTAIIAFVGLVAIDPFALEPITLDPSLLAAGSVLLLAVLAALMLMPHSFSVASEVANRSRALLQKLREARIETSNAETAAALGRVSSGVLHEVANPLNFIQNFAKVILDSFTEYNVDSAAYRSEHDLYQAAVRTHRLSVDINGRLDSLRWSASRDELLSVGQATKPQQEL</sequence>
<evidence type="ECO:0000256" key="9">
    <source>
        <dbReference type="SAM" id="MobiDB-lite"/>
    </source>
</evidence>
<keyword evidence="10" id="KW-0472">Membrane</keyword>
<feature type="transmembrane region" description="Helical" evidence="10">
    <location>
        <begin position="126"/>
        <end position="141"/>
    </location>
</feature>
<feature type="transmembrane region" description="Helical" evidence="10">
    <location>
        <begin position="146"/>
        <end position="163"/>
    </location>
</feature>
<evidence type="ECO:0000259" key="11">
    <source>
        <dbReference type="PROSITE" id="PS50109"/>
    </source>
</evidence>
<evidence type="ECO:0000256" key="1">
    <source>
        <dbReference type="ARBA" id="ARBA00000085"/>
    </source>
</evidence>
<dbReference type="KEGG" id="mspg:F6B93_18155"/>
<evidence type="ECO:0000256" key="8">
    <source>
        <dbReference type="ARBA" id="ARBA00023012"/>
    </source>
</evidence>
<evidence type="ECO:0000256" key="7">
    <source>
        <dbReference type="ARBA" id="ARBA00022840"/>
    </source>
</evidence>
<feature type="transmembrane region" description="Helical" evidence="10">
    <location>
        <begin position="577"/>
        <end position="596"/>
    </location>
</feature>
<feature type="transmembrane region" description="Helical" evidence="10">
    <location>
        <begin position="608"/>
        <end position="627"/>
    </location>
</feature>
<comment type="catalytic activity">
    <reaction evidence="1">
        <text>ATP + protein L-histidine = ADP + protein N-phospho-L-histidine.</text>
        <dbReference type="EC" id="2.7.13.3"/>
    </reaction>
</comment>
<feature type="domain" description="Histidine kinase" evidence="11">
    <location>
        <begin position="234"/>
        <end position="473"/>
    </location>
</feature>
<evidence type="ECO:0000256" key="4">
    <source>
        <dbReference type="ARBA" id="ARBA00022679"/>
    </source>
</evidence>
<name>A0A975PY04_9MYCO</name>
<keyword evidence="13" id="KW-1185">Reference proteome</keyword>
<evidence type="ECO:0000313" key="12">
    <source>
        <dbReference type="EMBL" id="QUR68740.1"/>
    </source>
</evidence>
<feature type="transmembrane region" description="Helical" evidence="10">
    <location>
        <begin position="70"/>
        <end position="88"/>
    </location>
</feature>
<feature type="transmembrane region" description="Helical" evidence="10">
    <location>
        <begin position="100"/>
        <end position="120"/>
    </location>
</feature>
<feature type="transmembrane region" description="Helical" evidence="10">
    <location>
        <begin position="665"/>
        <end position="687"/>
    </location>
</feature>
<reference evidence="12" key="1">
    <citation type="submission" date="2019-12" db="EMBL/GenBank/DDBJ databases">
        <title>Mycobacterium spongiae sp. nov.</title>
        <authorList>
            <person name="Stinear T."/>
        </authorList>
    </citation>
    <scope>NUCLEOTIDE SEQUENCE</scope>
    <source>
        <strain evidence="12">FSD4b-SM</strain>
    </source>
</reference>
<dbReference type="Gene3D" id="3.30.565.10">
    <property type="entry name" value="Histidine kinase-like ATPase, C-terminal domain"/>
    <property type="match status" value="1"/>
</dbReference>
<dbReference type="InterPro" id="IPR004358">
    <property type="entry name" value="Sig_transdc_His_kin-like_C"/>
</dbReference>
<feature type="transmembrane region" description="Helical" evidence="10">
    <location>
        <begin position="45"/>
        <end position="64"/>
    </location>
</feature>
<feature type="compositionally biased region" description="Low complexity" evidence="9">
    <location>
        <begin position="491"/>
        <end position="503"/>
    </location>
</feature>
<dbReference type="Proteomes" id="UP000682202">
    <property type="component" value="Chromosome"/>
</dbReference>
<evidence type="ECO:0000256" key="5">
    <source>
        <dbReference type="ARBA" id="ARBA00022741"/>
    </source>
</evidence>
<keyword evidence="10" id="KW-1133">Transmembrane helix</keyword>
<organism evidence="12 13">
    <name type="scientific">Mycobacterium spongiae</name>
    <dbReference type="NCBI Taxonomy" id="886343"/>
    <lineage>
        <taxon>Bacteria</taxon>
        <taxon>Bacillati</taxon>
        <taxon>Actinomycetota</taxon>
        <taxon>Actinomycetes</taxon>
        <taxon>Mycobacteriales</taxon>
        <taxon>Mycobacteriaceae</taxon>
        <taxon>Mycobacterium</taxon>
    </lineage>
</organism>
<dbReference type="Gene3D" id="1.10.287.130">
    <property type="match status" value="1"/>
</dbReference>
<dbReference type="SMART" id="SM00387">
    <property type="entry name" value="HATPase_c"/>
    <property type="match status" value="1"/>
</dbReference>
<keyword evidence="6" id="KW-0418">Kinase</keyword>
<feature type="transmembrane region" description="Helical" evidence="10">
    <location>
        <begin position="520"/>
        <end position="538"/>
    </location>
</feature>
<evidence type="ECO:0000313" key="13">
    <source>
        <dbReference type="Proteomes" id="UP000682202"/>
    </source>
</evidence>
<dbReference type="AlphaFoldDB" id="A0A975PY04"/>